<reference evidence="2 3" key="1">
    <citation type="submission" date="2019-01" db="EMBL/GenBank/DDBJ databases">
        <title>Vibrio BEI176 sp. nov, a marine bacterium isolated from China: eastern marignal seas.</title>
        <authorList>
            <person name="Li B."/>
        </authorList>
    </citation>
    <scope>NUCLEOTIDE SEQUENCE [LARGE SCALE GENOMIC DNA]</scope>
    <source>
        <strain evidence="2 3">BEI176</strain>
    </source>
</reference>
<organism evidence="2 3">
    <name type="scientific">Vibrio ouci</name>
    <dbReference type="NCBI Taxonomy" id="2499078"/>
    <lineage>
        <taxon>Bacteria</taxon>
        <taxon>Pseudomonadati</taxon>
        <taxon>Pseudomonadota</taxon>
        <taxon>Gammaproteobacteria</taxon>
        <taxon>Vibrionales</taxon>
        <taxon>Vibrionaceae</taxon>
        <taxon>Vibrio</taxon>
    </lineage>
</organism>
<dbReference type="Proteomes" id="UP000297753">
    <property type="component" value="Unassembled WGS sequence"/>
</dbReference>
<feature type="chain" id="PRO_5021261550" evidence="1">
    <location>
        <begin position="21"/>
        <end position="104"/>
    </location>
</feature>
<proteinExistence type="predicted"/>
<gene>
    <name evidence="2" type="ORF">ELS82_03640</name>
</gene>
<evidence type="ECO:0000313" key="2">
    <source>
        <dbReference type="EMBL" id="TFH93054.1"/>
    </source>
</evidence>
<evidence type="ECO:0000313" key="3">
    <source>
        <dbReference type="Proteomes" id="UP000297753"/>
    </source>
</evidence>
<dbReference type="OrthoDB" id="6002371at2"/>
<feature type="signal peptide" evidence="1">
    <location>
        <begin position="1"/>
        <end position="20"/>
    </location>
</feature>
<keyword evidence="1" id="KW-0732">Signal</keyword>
<dbReference type="AlphaFoldDB" id="A0A4Y8WJQ9"/>
<keyword evidence="3" id="KW-1185">Reference proteome</keyword>
<dbReference type="RefSeq" id="WP_134834273.1">
    <property type="nucleotide sequence ID" value="NZ_SATR01000003.1"/>
</dbReference>
<sequence length="104" mass="11647">MKKTIISLLVLVSASFNSYALELVTAKVTVLEPTYLPGSIAFQIDKSTSRCPAGRWIKWSKSEENNKAVYATLLAALSSQNRINLYFDESDTECKASYLHILRN</sequence>
<dbReference type="EMBL" id="SATR01000003">
    <property type="protein sequence ID" value="TFH93054.1"/>
    <property type="molecule type" value="Genomic_DNA"/>
</dbReference>
<protein>
    <submittedName>
        <fullName evidence="2">Uncharacterized protein</fullName>
    </submittedName>
</protein>
<comment type="caution">
    <text evidence="2">The sequence shown here is derived from an EMBL/GenBank/DDBJ whole genome shotgun (WGS) entry which is preliminary data.</text>
</comment>
<accession>A0A4Y8WJQ9</accession>
<name>A0A4Y8WJQ9_9VIBR</name>
<evidence type="ECO:0000256" key="1">
    <source>
        <dbReference type="SAM" id="SignalP"/>
    </source>
</evidence>